<dbReference type="EMBL" id="MU266468">
    <property type="protein sequence ID" value="KAH7922918.1"/>
    <property type="molecule type" value="Genomic_DNA"/>
</dbReference>
<gene>
    <name evidence="1" type="ORF">BV22DRAFT_1131047</name>
</gene>
<accession>A0ACB8BDK4</accession>
<evidence type="ECO:0000313" key="2">
    <source>
        <dbReference type="Proteomes" id="UP000790709"/>
    </source>
</evidence>
<comment type="caution">
    <text evidence="1">The sequence shown here is derived from an EMBL/GenBank/DDBJ whole genome shotgun (WGS) entry which is preliminary data.</text>
</comment>
<proteinExistence type="predicted"/>
<protein>
    <submittedName>
        <fullName evidence="1">Uncharacterized protein</fullName>
    </submittedName>
</protein>
<evidence type="ECO:0000313" key="1">
    <source>
        <dbReference type="EMBL" id="KAH7922918.1"/>
    </source>
</evidence>
<reference evidence="1" key="1">
    <citation type="journal article" date="2021" name="New Phytol.">
        <title>Evolutionary innovations through gain and loss of genes in the ectomycorrhizal Boletales.</title>
        <authorList>
            <person name="Wu G."/>
            <person name="Miyauchi S."/>
            <person name="Morin E."/>
            <person name="Kuo A."/>
            <person name="Drula E."/>
            <person name="Varga T."/>
            <person name="Kohler A."/>
            <person name="Feng B."/>
            <person name="Cao Y."/>
            <person name="Lipzen A."/>
            <person name="Daum C."/>
            <person name="Hundley H."/>
            <person name="Pangilinan J."/>
            <person name="Johnson J."/>
            <person name="Barry K."/>
            <person name="LaButti K."/>
            <person name="Ng V."/>
            <person name="Ahrendt S."/>
            <person name="Min B."/>
            <person name="Choi I.G."/>
            <person name="Park H."/>
            <person name="Plett J.M."/>
            <person name="Magnuson J."/>
            <person name="Spatafora J.W."/>
            <person name="Nagy L.G."/>
            <person name="Henrissat B."/>
            <person name="Grigoriev I.V."/>
            <person name="Yang Z.L."/>
            <person name="Xu J."/>
            <person name="Martin F.M."/>
        </authorList>
    </citation>
    <scope>NUCLEOTIDE SEQUENCE</scope>
    <source>
        <strain evidence="1">KUC20120723A-06</strain>
    </source>
</reference>
<name>A0ACB8BDK4_9AGAM</name>
<dbReference type="Proteomes" id="UP000790709">
    <property type="component" value="Unassembled WGS sequence"/>
</dbReference>
<organism evidence="1 2">
    <name type="scientific">Leucogyrophana mollusca</name>
    <dbReference type="NCBI Taxonomy" id="85980"/>
    <lineage>
        <taxon>Eukaryota</taxon>
        <taxon>Fungi</taxon>
        <taxon>Dikarya</taxon>
        <taxon>Basidiomycota</taxon>
        <taxon>Agaricomycotina</taxon>
        <taxon>Agaricomycetes</taxon>
        <taxon>Agaricomycetidae</taxon>
        <taxon>Boletales</taxon>
        <taxon>Boletales incertae sedis</taxon>
        <taxon>Leucogyrophana</taxon>
    </lineage>
</organism>
<keyword evidence="2" id="KW-1185">Reference proteome</keyword>
<sequence>MRYFPIELVNAVTECVSSPADLLHLRCVNTTCQSLVTPRVFRKLHIQNSLQSVQNFQRILESDALAPHVREVVYDLRDQESFKLLQSSETEGCSDELEIAELEEALTEAFCALPKLTGLASVALNFWPKYRTQAGQEVPEQPFWFTNRQLNVLHAVHHAMKTSRLSSLTMNNVVLMSSACYDFVSSLTSSPLSHLSLSVVANGEMSAWSGSKSLNGSLGSLLPPSNATLSSLVLRSPLGLYHSPTSQLASFTYPSLQSLVVENIVFDHASPDGVEAFIMRHKNTLRKLELRSCASYVASESTPVGQWTGIWERLCTELTNLEELVVDSGSQGYARLDPILGYIPHTKLDSERAEEDMKAFQEFHTLIRARKYHTA</sequence>